<sequence>MGTSMAPSYANLLIGVIEGKTLDSSPHQPLIWLRYPIRDQQRQGHIRGQNILTWMTTPINTSIAIDQLPGSESISFLNKETHWIHTLDTTELHGMNIKEQESPFSSSRAFLYTFRLPCIYIIKFRELIGRRVAGVPV</sequence>
<organism evidence="1 2">
    <name type="scientific">Elysia marginata</name>
    <dbReference type="NCBI Taxonomy" id="1093978"/>
    <lineage>
        <taxon>Eukaryota</taxon>
        <taxon>Metazoa</taxon>
        <taxon>Spiralia</taxon>
        <taxon>Lophotrochozoa</taxon>
        <taxon>Mollusca</taxon>
        <taxon>Gastropoda</taxon>
        <taxon>Heterobranchia</taxon>
        <taxon>Euthyneura</taxon>
        <taxon>Panpulmonata</taxon>
        <taxon>Sacoglossa</taxon>
        <taxon>Placobranchoidea</taxon>
        <taxon>Plakobranchidae</taxon>
        <taxon>Elysia</taxon>
    </lineage>
</organism>
<protein>
    <recommendedName>
        <fullName evidence="3">Peptidase S8/S53 domain-containing protein</fullName>
    </recommendedName>
</protein>
<proteinExistence type="predicted"/>
<evidence type="ECO:0000313" key="1">
    <source>
        <dbReference type="EMBL" id="GFR64646.1"/>
    </source>
</evidence>
<accession>A0AAV4EVW4</accession>
<comment type="caution">
    <text evidence="1">The sequence shown here is derived from an EMBL/GenBank/DDBJ whole genome shotgun (WGS) entry which is preliminary data.</text>
</comment>
<evidence type="ECO:0008006" key="3">
    <source>
        <dbReference type="Google" id="ProtNLM"/>
    </source>
</evidence>
<gene>
    <name evidence="1" type="ORF">ElyMa_000183300</name>
</gene>
<reference evidence="1 2" key="1">
    <citation type="journal article" date="2021" name="Elife">
        <title>Chloroplast acquisition without the gene transfer in kleptoplastic sea slugs, Plakobranchus ocellatus.</title>
        <authorList>
            <person name="Maeda T."/>
            <person name="Takahashi S."/>
            <person name="Yoshida T."/>
            <person name="Shimamura S."/>
            <person name="Takaki Y."/>
            <person name="Nagai Y."/>
            <person name="Toyoda A."/>
            <person name="Suzuki Y."/>
            <person name="Arimoto A."/>
            <person name="Ishii H."/>
            <person name="Satoh N."/>
            <person name="Nishiyama T."/>
            <person name="Hasebe M."/>
            <person name="Maruyama T."/>
            <person name="Minagawa J."/>
            <person name="Obokata J."/>
            <person name="Shigenobu S."/>
        </authorList>
    </citation>
    <scope>NUCLEOTIDE SEQUENCE [LARGE SCALE GENOMIC DNA]</scope>
</reference>
<dbReference type="AlphaFoldDB" id="A0AAV4EVW4"/>
<name>A0AAV4EVW4_9GAST</name>
<evidence type="ECO:0000313" key="2">
    <source>
        <dbReference type="Proteomes" id="UP000762676"/>
    </source>
</evidence>
<dbReference type="Proteomes" id="UP000762676">
    <property type="component" value="Unassembled WGS sequence"/>
</dbReference>
<keyword evidence="2" id="KW-1185">Reference proteome</keyword>
<dbReference type="EMBL" id="BMAT01000352">
    <property type="protein sequence ID" value="GFR64646.1"/>
    <property type="molecule type" value="Genomic_DNA"/>
</dbReference>